<dbReference type="GO" id="GO:0009236">
    <property type="term" value="P:cobalamin biosynthetic process"/>
    <property type="evidence" value="ECO:0007669"/>
    <property type="project" value="UniProtKB-UniRule"/>
</dbReference>
<comment type="pathway">
    <text evidence="2 9">Cofactor biosynthesis; adenosylcobalamin biosynthesis.</text>
</comment>
<dbReference type="PANTHER" id="PTHR34308:SF1">
    <property type="entry name" value="COBALAMIN BIOSYNTHESIS PROTEIN CBIB"/>
    <property type="match status" value="1"/>
</dbReference>
<keyword evidence="11" id="KW-1185">Reference proteome</keyword>
<accession>A0A395JFL5</accession>
<gene>
    <name evidence="9" type="primary">cobD</name>
    <name evidence="10" type="ORF">DFR28_10680</name>
</gene>
<evidence type="ECO:0000256" key="9">
    <source>
        <dbReference type="HAMAP-Rule" id="MF_00024"/>
    </source>
</evidence>
<comment type="similarity">
    <text evidence="3 9">Belongs to the CobD/CbiB family.</text>
</comment>
<evidence type="ECO:0000256" key="1">
    <source>
        <dbReference type="ARBA" id="ARBA00004651"/>
    </source>
</evidence>
<dbReference type="InParanoid" id="A0A395JFL5"/>
<dbReference type="HAMAP" id="MF_00024">
    <property type="entry name" value="CobD_CbiB"/>
    <property type="match status" value="1"/>
</dbReference>
<evidence type="ECO:0000256" key="4">
    <source>
        <dbReference type="ARBA" id="ARBA00022475"/>
    </source>
</evidence>
<dbReference type="Proteomes" id="UP000253083">
    <property type="component" value="Unassembled WGS sequence"/>
</dbReference>
<evidence type="ECO:0000256" key="8">
    <source>
        <dbReference type="ARBA" id="ARBA00023136"/>
    </source>
</evidence>
<protein>
    <recommendedName>
        <fullName evidence="9">Cobalamin biosynthesis protein CobD</fullName>
    </recommendedName>
</protein>
<keyword evidence="8 9" id="KW-0472">Membrane</keyword>
<comment type="caution">
    <text evidence="9">Lacks conserved residue(s) required for the propagation of feature annotation.</text>
</comment>
<feature type="transmembrane region" description="Helical" evidence="9">
    <location>
        <begin position="153"/>
        <end position="175"/>
    </location>
</feature>
<comment type="function">
    <text evidence="9">Converts cobyric acid to cobinamide by the addition of aminopropanol on the F carboxylic group.</text>
</comment>
<evidence type="ECO:0000313" key="11">
    <source>
        <dbReference type="Proteomes" id="UP000253083"/>
    </source>
</evidence>
<keyword evidence="6 9" id="KW-0812">Transmembrane</keyword>
<feature type="transmembrane region" description="Helical" evidence="9">
    <location>
        <begin position="288"/>
        <end position="310"/>
    </location>
</feature>
<comment type="subcellular location">
    <subcellularLocation>
        <location evidence="1 9">Cell membrane</location>
        <topology evidence="1 9">Multi-pass membrane protein</topology>
    </subcellularLocation>
</comment>
<reference evidence="10 11" key="1">
    <citation type="submission" date="2018-06" db="EMBL/GenBank/DDBJ databases">
        <title>Genomic Encyclopedia of Type Strains, Phase IV (KMG-IV): sequencing the most valuable type-strain genomes for metagenomic binning, comparative biology and taxonomic classification.</title>
        <authorList>
            <person name="Goeker M."/>
        </authorList>
    </citation>
    <scope>NUCLEOTIDE SEQUENCE [LARGE SCALE GENOMIC DNA]</scope>
    <source>
        <strain evidence="10 11">DSM 24032</strain>
    </source>
</reference>
<evidence type="ECO:0000256" key="3">
    <source>
        <dbReference type="ARBA" id="ARBA00006263"/>
    </source>
</evidence>
<dbReference type="OrthoDB" id="9811967at2"/>
<evidence type="ECO:0000256" key="7">
    <source>
        <dbReference type="ARBA" id="ARBA00022989"/>
    </source>
</evidence>
<evidence type="ECO:0000256" key="5">
    <source>
        <dbReference type="ARBA" id="ARBA00022573"/>
    </source>
</evidence>
<proteinExistence type="inferred from homology"/>
<organism evidence="10 11">
    <name type="scientific">Arenicella xantha</name>
    <dbReference type="NCBI Taxonomy" id="644221"/>
    <lineage>
        <taxon>Bacteria</taxon>
        <taxon>Pseudomonadati</taxon>
        <taxon>Pseudomonadota</taxon>
        <taxon>Gammaproteobacteria</taxon>
        <taxon>Arenicellales</taxon>
        <taxon>Arenicellaceae</taxon>
        <taxon>Arenicella</taxon>
    </lineage>
</organism>
<evidence type="ECO:0000313" key="10">
    <source>
        <dbReference type="EMBL" id="RBP48593.1"/>
    </source>
</evidence>
<dbReference type="PANTHER" id="PTHR34308">
    <property type="entry name" value="COBALAMIN BIOSYNTHESIS PROTEIN CBIB"/>
    <property type="match status" value="1"/>
</dbReference>
<keyword evidence="5 9" id="KW-0169">Cobalamin biosynthesis</keyword>
<keyword evidence="4 9" id="KW-1003">Cell membrane</keyword>
<feature type="transmembrane region" description="Helical" evidence="9">
    <location>
        <begin position="49"/>
        <end position="69"/>
    </location>
</feature>
<name>A0A395JFL5_9GAMM</name>
<dbReference type="InterPro" id="IPR004485">
    <property type="entry name" value="Cobalamin_biosynth_CobD/CbiB"/>
</dbReference>
<evidence type="ECO:0000256" key="6">
    <source>
        <dbReference type="ARBA" id="ARBA00022692"/>
    </source>
</evidence>
<keyword evidence="7 9" id="KW-1133">Transmembrane helix</keyword>
<dbReference type="EMBL" id="QNRT01000006">
    <property type="protein sequence ID" value="RBP48593.1"/>
    <property type="molecule type" value="Genomic_DNA"/>
</dbReference>
<dbReference type="Pfam" id="PF03186">
    <property type="entry name" value="CobD_Cbib"/>
    <property type="match status" value="1"/>
</dbReference>
<dbReference type="UniPathway" id="UPA00148"/>
<dbReference type="NCBIfam" id="TIGR00380">
    <property type="entry name" value="cobal_cbiB"/>
    <property type="match status" value="1"/>
</dbReference>
<dbReference type="GO" id="GO:0015420">
    <property type="term" value="F:ABC-type vitamin B12 transporter activity"/>
    <property type="evidence" value="ECO:0007669"/>
    <property type="project" value="UniProtKB-UniRule"/>
</dbReference>
<feature type="transmembrane region" description="Helical" evidence="9">
    <location>
        <begin position="74"/>
        <end position="94"/>
    </location>
</feature>
<comment type="caution">
    <text evidence="10">The sequence shown here is derived from an EMBL/GenBank/DDBJ whole genome shotgun (WGS) entry which is preliminary data.</text>
</comment>
<evidence type="ECO:0000256" key="2">
    <source>
        <dbReference type="ARBA" id="ARBA00004953"/>
    </source>
</evidence>
<dbReference type="GO" id="GO:0005886">
    <property type="term" value="C:plasma membrane"/>
    <property type="evidence" value="ECO:0007669"/>
    <property type="project" value="UniProtKB-SubCell"/>
</dbReference>
<dbReference type="AlphaFoldDB" id="A0A395JFL5"/>
<dbReference type="GO" id="GO:0048472">
    <property type="term" value="F:threonine-phosphate decarboxylase activity"/>
    <property type="evidence" value="ECO:0007669"/>
    <property type="project" value="InterPro"/>
</dbReference>
<sequence length="316" mass="34199">MIAVTTILALLLDQWLGEPRRWHPLVGFGRAAYYLEKIFNRSGSAHRQFINGIFCLLILLVPAVALIAFIQHKLVVYSLTITVLFDIVVLYWAIGLKSLTQHVQQVEANLSTGQLSSARQALALIVSRDTSQLEATDIAAGAIETTLENGCDAVFGALFWYLIAGAPGVIAYRLINTLDAMWGYRTKRYEWFGKSAAVLDDIANYVPARLTALSYALCGNTKLAIISWRRFAAKLDSPNAGPVMCAGAGSLNLKLGGDAVYQGQLKTKIEFGGDRPPHHSDISASIGLLNRAVCAVCLLLVVISIGLPIINSGLAQ</sequence>